<dbReference type="InterPro" id="IPR036237">
    <property type="entry name" value="Xyl_isomerase-like_sf"/>
</dbReference>
<reference evidence="2 3" key="1">
    <citation type="submission" date="2020-04" db="EMBL/GenBank/DDBJ databases">
        <title>Azohydromonas sp. isolated from soil.</title>
        <authorList>
            <person name="Dahal R.H."/>
        </authorList>
    </citation>
    <scope>NUCLEOTIDE SEQUENCE [LARGE SCALE GENOMIC DNA]</scope>
    <source>
        <strain evidence="2 3">G-1-1-14</strain>
    </source>
</reference>
<dbReference type="PANTHER" id="PTHR42194">
    <property type="entry name" value="UPF0276 PROTEIN HI_1600"/>
    <property type="match status" value="1"/>
</dbReference>
<dbReference type="SUPFAM" id="SSF51658">
    <property type="entry name" value="Xylose isomerase-like"/>
    <property type="match status" value="1"/>
</dbReference>
<comment type="caution">
    <text evidence="2">The sequence shown here is derived from an EMBL/GenBank/DDBJ whole genome shotgun (WGS) entry which is preliminary data.</text>
</comment>
<name>A0A848FFW6_9BURK</name>
<dbReference type="EMBL" id="JABBFW010000015">
    <property type="protein sequence ID" value="NML17143.1"/>
    <property type="molecule type" value="Genomic_DNA"/>
</dbReference>
<organism evidence="2 3">
    <name type="scientific">Azohydromonas caseinilytica</name>
    <dbReference type="NCBI Taxonomy" id="2728836"/>
    <lineage>
        <taxon>Bacteria</taxon>
        <taxon>Pseudomonadati</taxon>
        <taxon>Pseudomonadota</taxon>
        <taxon>Betaproteobacteria</taxon>
        <taxon>Burkholderiales</taxon>
        <taxon>Sphaerotilaceae</taxon>
        <taxon>Azohydromonas</taxon>
    </lineage>
</organism>
<proteinExistence type="predicted"/>
<dbReference type="PANTHER" id="PTHR42194:SF1">
    <property type="entry name" value="UPF0276 PROTEIN HI_1600"/>
    <property type="match status" value="1"/>
</dbReference>
<evidence type="ECO:0000313" key="3">
    <source>
        <dbReference type="Proteomes" id="UP000574067"/>
    </source>
</evidence>
<dbReference type="AlphaFoldDB" id="A0A848FFW6"/>
<accession>A0A848FFW6</accession>
<gene>
    <name evidence="2" type="ORF">HHL10_19395</name>
</gene>
<dbReference type="Pfam" id="PF05114">
    <property type="entry name" value="MbnB_TglH_ChrH"/>
    <property type="match status" value="1"/>
</dbReference>
<keyword evidence="3" id="KW-1185">Reference proteome</keyword>
<evidence type="ECO:0000313" key="2">
    <source>
        <dbReference type="EMBL" id="NML17143.1"/>
    </source>
</evidence>
<dbReference type="InterPro" id="IPR007801">
    <property type="entry name" value="MbnB/TglH/ChrH"/>
</dbReference>
<protein>
    <submittedName>
        <fullName evidence="2">DUF692 domain-containing protein</fullName>
    </submittedName>
</protein>
<dbReference type="Proteomes" id="UP000574067">
    <property type="component" value="Unassembled WGS sequence"/>
</dbReference>
<dbReference type="RefSeq" id="WP_169162047.1">
    <property type="nucleotide sequence ID" value="NZ_JABBFW010000015.1"/>
</dbReference>
<sequence>MNAHASDAGVGVMFNGVLSDFLDRHPDAPDFLSVIPERFWNDLGRRAATRFVPLPDEVGLLDRLAARYPLVAHGIGLSIASASAFDLAHVRQLAQWHRRYRFRWISEHLSAVRVHTRITPDHHAGLALPIPWDDDMLQMLCERVSQVQDILGCQLLLENGVVYTPVPDTDMSEAEFLRALTRRTGCALLLDLHNLYVNSVNLDLSAFAFIDALDLGAVHEIHIAGGNWLYGAYLDSHAGPCADAVWPLLSYTAPRCPNLRGVTFEFHESYYPRLEVAGVLAQLTRARNAMTGKEGEQTCRSRASSAPLPT</sequence>
<dbReference type="Gene3D" id="3.20.20.150">
    <property type="entry name" value="Divalent-metal-dependent TIM barrel enzymes"/>
    <property type="match status" value="1"/>
</dbReference>
<dbReference type="NCBIfam" id="NF003818">
    <property type="entry name" value="PRK05409.1"/>
    <property type="match status" value="1"/>
</dbReference>
<evidence type="ECO:0000256" key="1">
    <source>
        <dbReference type="SAM" id="MobiDB-lite"/>
    </source>
</evidence>
<feature type="region of interest" description="Disordered" evidence="1">
    <location>
        <begin position="291"/>
        <end position="310"/>
    </location>
</feature>